<protein>
    <submittedName>
        <fullName evidence="1">Permease prefix domain 1-containing protein</fullName>
    </submittedName>
</protein>
<name>A0ABV8YAX2_9DEIO</name>
<dbReference type="InterPro" id="IPR047928">
    <property type="entry name" value="Perm_prefix_1"/>
</dbReference>
<evidence type="ECO:0000313" key="1">
    <source>
        <dbReference type="EMBL" id="MFC4455107.1"/>
    </source>
</evidence>
<organism evidence="1 2">
    <name type="scientific">Deinococcus sonorensis</name>
    <dbReference type="NCBI Taxonomy" id="309891"/>
    <lineage>
        <taxon>Bacteria</taxon>
        <taxon>Thermotogati</taxon>
        <taxon>Deinococcota</taxon>
        <taxon>Deinococci</taxon>
        <taxon>Deinococcales</taxon>
        <taxon>Deinococcaceae</taxon>
        <taxon>Deinococcus</taxon>
    </lineage>
</organism>
<keyword evidence="2" id="KW-1185">Reference proteome</keyword>
<dbReference type="NCBIfam" id="NF038403">
    <property type="entry name" value="perm_prefix_1"/>
    <property type="match status" value="1"/>
</dbReference>
<dbReference type="Proteomes" id="UP001595939">
    <property type="component" value="Unassembled WGS sequence"/>
</dbReference>
<reference evidence="2" key="1">
    <citation type="journal article" date="2019" name="Int. J. Syst. Evol. Microbiol.">
        <title>The Global Catalogue of Microorganisms (GCM) 10K type strain sequencing project: providing services to taxonomists for standard genome sequencing and annotation.</title>
        <authorList>
            <consortium name="The Broad Institute Genomics Platform"/>
            <consortium name="The Broad Institute Genome Sequencing Center for Infectious Disease"/>
            <person name="Wu L."/>
            <person name="Ma J."/>
        </authorList>
    </citation>
    <scope>NUCLEOTIDE SEQUENCE [LARGE SCALE GENOMIC DNA]</scope>
    <source>
        <strain evidence="2">CCUG 39970</strain>
    </source>
</reference>
<dbReference type="RefSeq" id="WP_380129825.1">
    <property type="nucleotide sequence ID" value="NZ_JBHSEG010000008.1"/>
</dbReference>
<proteinExistence type="predicted"/>
<sequence length="425" mass="45851">MTPTTRYLKQATRGLWGQKKRDAVMELRGAIEDKVYRHQLCGLSEAEAELAALRDLGHPATIARDFHRVHTGPSVLRSTLLLGITGLLSLQVMAQVATVQAILDPNLKPACTLNDLYLRIVPGASPAALHRLLSRTNGARQLVDQVLGALSAAEATYLRAHLEQPGGMERVTEECLRATPIYTPNLLRLDDVYAALRSGGVEVTPIPGAPMVQLSFPGARPDQGLNLEHSTQVIDGATYISGAGLISQLKESVTVPLTLTGRRNPTLMIGSVKLQLGSPEAPVHTADLYARLMVNWLVPRWPGQPNPDLVPLRAVPASLQVPLPLARVRVPEADGSLYGVVSNTEFFQSDGPVRARFYTLAVREVDGGRLSVTEGRSAPAVTIVSTLPELLQATAHGSPAALVYRIQGSELHHLTYTPVPADQFH</sequence>
<gene>
    <name evidence="1" type="ORF">ACFO0P_15105</name>
</gene>
<evidence type="ECO:0000313" key="2">
    <source>
        <dbReference type="Proteomes" id="UP001595939"/>
    </source>
</evidence>
<comment type="caution">
    <text evidence="1">The sequence shown here is derived from an EMBL/GenBank/DDBJ whole genome shotgun (WGS) entry which is preliminary data.</text>
</comment>
<dbReference type="EMBL" id="JBHSEG010000008">
    <property type="protein sequence ID" value="MFC4455107.1"/>
    <property type="molecule type" value="Genomic_DNA"/>
</dbReference>
<accession>A0ABV8YAX2</accession>